<evidence type="ECO:0000256" key="2">
    <source>
        <dbReference type="ARBA" id="ARBA00004191"/>
    </source>
</evidence>
<dbReference type="GO" id="GO:0005576">
    <property type="term" value="C:extracellular region"/>
    <property type="evidence" value="ECO:0007669"/>
    <property type="project" value="TreeGrafter"/>
</dbReference>
<feature type="chain" id="PRO_5034707842" description="Probable beta-glucosidase btgE" evidence="16">
    <location>
        <begin position="20"/>
        <end position="592"/>
    </location>
</feature>
<accession>A0A8H7YJS5</accession>
<evidence type="ECO:0000256" key="9">
    <source>
        <dbReference type="ARBA" id="ARBA00023295"/>
    </source>
</evidence>
<evidence type="ECO:0000256" key="14">
    <source>
        <dbReference type="ARBA" id="ARBA00042762"/>
    </source>
</evidence>
<protein>
    <recommendedName>
        <fullName evidence="11">Probable beta-glucosidase btgE</fullName>
        <ecNumber evidence="4">3.2.1.21</ecNumber>
    </recommendedName>
    <alternativeName>
        <fullName evidence="12">Beta-D-glucoside glucohydrolase btgE</fullName>
    </alternativeName>
    <alternativeName>
        <fullName evidence="14">Cellobiase btgE</fullName>
    </alternativeName>
    <alternativeName>
        <fullName evidence="13">Gentiobiase btgE</fullName>
    </alternativeName>
</protein>
<evidence type="ECO:0000313" key="18">
    <source>
        <dbReference type="Proteomes" id="UP000670092"/>
    </source>
</evidence>
<evidence type="ECO:0000256" key="15">
    <source>
        <dbReference type="SAM" id="MobiDB-lite"/>
    </source>
</evidence>
<evidence type="ECO:0000256" key="7">
    <source>
        <dbReference type="ARBA" id="ARBA00022729"/>
    </source>
</evidence>
<dbReference type="Gene3D" id="3.20.20.80">
    <property type="entry name" value="Glycosidases"/>
    <property type="match status" value="2"/>
</dbReference>
<evidence type="ECO:0000256" key="11">
    <source>
        <dbReference type="ARBA" id="ARBA00039284"/>
    </source>
</evidence>
<comment type="subcellular location">
    <subcellularLocation>
        <location evidence="2">Secreted</location>
        <location evidence="2">Cell wall</location>
    </subcellularLocation>
</comment>
<keyword evidence="8" id="KW-0378">Hydrolase</keyword>
<dbReference type="PANTHER" id="PTHR16631">
    <property type="entry name" value="GLUCAN 1,3-BETA-GLUCOSIDASE"/>
    <property type="match status" value="1"/>
</dbReference>
<keyword evidence="5" id="KW-0134">Cell wall</keyword>
<evidence type="ECO:0000256" key="5">
    <source>
        <dbReference type="ARBA" id="ARBA00022512"/>
    </source>
</evidence>
<evidence type="ECO:0000313" key="17">
    <source>
        <dbReference type="EMBL" id="KAG5290758.1"/>
    </source>
</evidence>
<dbReference type="GO" id="GO:0042973">
    <property type="term" value="F:glucan endo-1,3-beta-D-glucosidase activity"/>
    <property type="evidence" value="ECO:0007669"/>
    <property type="project" value="TreeGrafter"/>
</dbReference>
<keyword evidence="9" id="KW-0326">Glycosidase</keyword>
<gene>
    <name evidence="17" type="ORF">I7I52_07877</name>
</gene>
<proteinExistence type="inferred from homology"/>
<dbReference type="InterPro" id="IPR017853">
    <property type="entry name" value="GH"/>
</dbReference>
<evidence type="ECO:0000256" key="8">
    <source>
        <dbReference type="ARBA" id="ARBA00022801"/>
    </source>
</evidence>
<dbReference type="Proteomes" id="UP000670092">
    <property type="component" value="Unassembled WGS sequence"/>
</dbReference>
<organism evidence="17 18">
    <name type="scientific">Ajellomyces capsulatus</name>
    <name type="common">Darling's disease fungus</name>
    <name type="synonym">Histoplasma capsulatum</name>
    <dbReference type="NCBI Taxonomy" id="5037"/>
    <lineage>
        <taxon>Eukaryota</taxon>
        <taxon>Fungi</taxon>
        <taxon>Dikarya</taxon>
        <taxon>Ascomycota</taxon>
        <taxon>Pezizomycotina</taxon>
        <taxon>Eurotiomycetes</taxon>
        <taxon>Eurotiomycetidae</taxon>
        <taxon>Onygenales</taxon>
        <taxon>Ajellomycetaceae</taxon>
        <taxon>Histoplasma</taxon>
    </lineage>
</organism>
<dbReference type="SUPFAM" id="SSF51445">
    <property type="entry name" value="(Trans)glycosidases"/>
    <property type="match status" value="1"/>
</dbReference>
<dbReference type="OrthoDB" id="4082933at2759"/>
<dbReference type="GO" id="GO:0071555">
    <property type="term" value="P:cell wall organization"/>
    <property type="evidence" value="ECO:0007669"/>
    <property type="project" value="TreeGrafter"/>
</dbReference>
<dbReference type="InterPro" id="IPR050732">
    <property type="entry name" value="Beta-glucan_modifiers"/>
</dbReference>
<dbReference type="EMBL" id="JAEVHI010000005">
    <property type="protein sequence ID" value="KAG5290758.1"/>
    <property type="molecule type" value="Genomic_DNA"/>
</dbReference>
<sequence length="592" mass="62257">MKGALLFSAAAAMAGSALAHVGHPQHNAFHQRRAYPASPIPSDSTYEASPAPTSSDCEASSIPQVTSYDVSAIPITTGYEASPIPNTTGGYEVSPIPSDSPEEHSGDDDDCACITKVITYYGEPSEVEELTTTIKTTSTSTKTVTITPEPELPTPSVTVFPTPGTYTIPETTITVTKETTVCAATSTAVSPGEHTYGGVTTVVTTATTVTCNIAVTKPAGETVISVIEQTTYVCPSAGTYTVAPSTTSVAASTVFVYPTPATYTTGTYTQPAQTVTVTETDYVYICPAATGNNPAPSAYPTSQPPPPKEQPKEQPKQPEQKPPAEQKPPVLGGGEKWGMTYSPYTNNGQCKGAAAVAADIALIKLKGFRNVRVYATDCDTLQNVGNACKLNGLRMILGVFVSSKGIQDAKNQVDDIVKWGHFDMVDLIVVGNEALHQGTATPGSLAELLDYARGCFKGAGYNGPITTTEPLNKWQEAGKTLCPHIDVIGANIHCFFNPNVVASECGNFIQNQMKILGDICPGKEAINLETGWPSGGSSNGKAIASPEAQATAIKSIVKVVGSKSVFFSFTNDLWKNPGYLGVEQFWGCGDLF</sequence>
<dbReference type="GO" id="GO:0009986">
    <property type="term" value="C:cell surface"/>
    <property type="evidence" value="ECO:0007669"/>
    <property type="project" value="TreeGrafter"/>
</dbReference>
<evidence type="ECO:0000256" key="16">
    <source>
        <dbReference type="SAM" id="SignalP"/>
    </source>
</evidence>
<name>A0A8H7YJS5_AJECA</name>
<evidence type="ECO:0000256" key="12">
    <source>
        <dbReference type="ARBA" id="ARBA00041495"/>
    </source>
</evidence>
<feature type="region of interest" description="Disordered" evidence="15">
    <location>
        <begin position="34"/>
        <end position="62"/>
    </location>
</feature>
<comment type="function">
    <text evidence="10">Beta-glucosidases are one of a number of cellulolytic enzymes involved in the degradation of cellulosic biomass. Catalyzes the last step releasing glucose from the inhibitory cellobiose.</text>
</comment>
<evidence type="ECO:0000256" key="4">
    <source>
        <dbReference type="ARBA" id="ARBA00012744"/>
    </source>
</evidence>
<dbReference type="AlphaFoldDB" id="A0A8H7YJS5"/>
<evidence type="ECO:0000256" key="6">
    <source>
        <dbReference type="ARBA" id="ARBA00022525"/>
    </source>
</evidence>
<feature type="compositionally biased region" description="Polar residues" evidence="15">
    <location>
        <begin position="41"/>
        <end position="62"/>
    </location>
</feature>
<evidence type="ECO:0000256" key="1">
    <source>
        <dbReference type="ARBA" id="ARBA00000448"/>
    </source>
</evidence>
<evidence type="ECO:0000256" key="10">
    <source>
        <dbReference type="ARBA" id="ARBA00024983"/>
    </source>
</evidence>
<reference evidence="17 18" key="1">
    <citation type="submission" date="2021-01" db="EMBL/GenBank/DDBJ databases">
        <title>Chromosome-level genome assembly of a human fungal pathogen reveals clustering of transcriptionally co-regulated genes.</title>
        <authorList>
            <person name="Voorhies M."/>
            <person name="Cohen S."/>
            <person name="Shea T.P."/>
            <person name="Petrus S."/>
            <person name="Munoz J.F."/>
            <person name="Poplawski S."/>
            <person name="Goldman W.E."/>
            <person name="Michael T."/>
            <person name="Cuomo C.A."/>
            <person name="Sil A."/>
            <person name="Beyhan S."/>
        </authorList>
    </citation>
    <scope>NUCLEOTIDE SEQUENCE [LARGE SCALE GENOMIC DNA]</scope>
    <source>
        <strain evidence="17 18">G184AR</strain>
    </source>
</reference>
<evidence type="ECO:0000256" key="13">
    <source>
        <dbReference type="ARBA" id="ARBA00041516"/>
    </source>
</evidence>
<feature type="compositionally biased region" description="Basic and acidic residues" evidence="15">
    <location>
        <begin position="309"/>
        <end position="324"/>
    </location>
</feature>
<comment type="catalytic activity">
    <reaction evidence="1">
        <text>Hydrolysis of terminal, non-reducing beta-D-glucosyl residues with release of beta-D-glucose.</text>
        <dbReference type="EC" id="3.2.1.21"/>
    </reaction>
</comment>
<feature type="signal peptide" evidence="16">
    <location>
        <begin position="1"/>
        <end position="19"/>
    </location>
</feature>
<keyword evidence="6" id="KW-0964">Secreted</keyword>
<keyword evidence="7 16" id="KW-0732">Signal</keyword>
<dbReference type="EC" id="3.2.1.21" evidence="4"/>
<evidence type="ECO:0000256" key="3">
    <source>
        <dbReference type="ARBA" id="ARBA00008773"/>
    </source>
</evidence>
<feature type="region of interest" description="Disordered" evidence="15">
    <location>
        <begin position="79"/>
        <end position="109"/>
    </location>
</feature>
<comment type="similarity">
    <text evidence="3">Belongs to the glycosyl hydrolase 17 family.</text>
</comment>
<dbReference type="VEuPathDB" id="FungiDB:I7I52_07877"/>
<dbReference type="GO" id="GO:0009277">
    <property type="term" value="C:fungal-type cell wall"/>
    <property type="evidence" value="ECO:0007669"/>
    <property type="project" value="TreeGrafter"/>
</dbReference>
<dbReference type="PANTHER" id="PTHR16631:SF24">
    <property type="entry name" value="FAMILY 17 GLUCOSIDASE SCW11-RELATED"/>
    <property type="match status" value="1"/>
</dbReference>
<feature type="region of interest" description="Disordered" evidence="15">
    <location>
        <begin position="294"/>
        <end position="338"/>
    </location>
</feature>
<comment type="caution">
    <text evidence="17">The sequence shown here is derived from an EMBL/GenBank/DDBJ whole genome shotgun (WGS) entry which is preliminary data.</text>
</comment>